<gene>
    <name evidence="1" type="ORF">UFOPK2786_00407</name>
</gene>
<protein>
    <submittedName>
        <fullName evidence="1">Unannotated protein</fullName>
    </submittedName>
</protein>
<organism evidence="1">
    <name type="scientific">freshwater metagenome</name>
    <dbReference type="NCBI Taxonomy" id="449393"/>
    <lineage>
        <taxon>unclassified sequences</taxon>
        <taxon>metagenomes</taxon>
        <taxon>ecological metagenomes</taxon>
    </lineage>
</organism>
<dbReference type="AlphaFoldDB" id="A0A6J6SI49"/>
<name>A0A6J6SI49_9ZZZZ</name>
<accession>A0A6J6SI49</accession>
<reference evidence="1" key="1">
    <citation type="submission" date="2020-05" db="EMBL/GenBank/DDBJ databases">
        <authorList>
            <person name="Chiriac C."/>
            <person name="Salcher M."/>
            <person name="Ghai R."/>
            <person name="Kavagutti S V."/>
        </authorList>
    </citation>
    <scope>NUCLEOTIDE SEQUENCE</scope>
</reference>
<sequence length="139" mass="15161">MQSALTSDWARSVWTMFFMRSSVSPPQRPYPPRVMRMVSSKPSVVMRPTCAPPRVKMALSTTVDPCTKSDVWLSNASRDIPIDAAADRTESSTPSAKFGGVESAFPRWIGSPAVNTTVSVHVPPTSVATRYFAEVSPMP</sequence>
<evidence type="ECO:0000313" key="1">
    <source>
        <dbReference type="EMBL" id="CAB4734551.1"/>
    </source>
</evidence>
<dbReference type="EMBL" id="CAEZYW010000041">
    <property type="protein sequence ID" value="CAB4734551.1"/>
    <property type="molecule type" value="Genomic_DNA"/>
</dbReference>
<proteinExistence type="predicted"/>